<dbReference type="SUPFAM" id="SSF110087">
    <property type="entry name" value="DR1885-like metal-binding protein"/>
    <property type="match status" value="1"/>
</dbReference>
<dbReference type="PROSITE" id="PS51257">
    <property type="entry name" value="PROKAR_LIPOPROTEIN"/>
    <property type="match status" value="1"/>
</dbReference>
<dbReference type="EMBL" id="AP022871">
    <property type="protein sequence ID" value="BCB91856.1"/>
    <property type="molecule type" value="Genomic_DNA"/>
</dbReference>
<reference evidence="2 3" key="2">
    <citation type="submission" date="2020-03" db="EMBL/GenBank/DDBJ databases">
        <authorList>
            <person name="Ichikawa N."/>
            <person name="Kimura A."/>
            <person name="Kitahashi Y."/>
            <person name="Uohara A."/>
        </authorList>
    </citation>
    <scope>NUCLEOTIDE SEQUENCE [LARGE SCALE GENOMIC DNA]</scope>
    <source>
        <strain evidence="2 3">NBRC 105367</strain>
    </source>
</reference>
<feature type="signal peptide" evidence="1">
    <location>
        <begin position="1"/>
        <end position="31"/>
    </location>
</feature>
<organism evidence="2 3">
    <name type="scientific">Phytohabitans suffuscus</name>
    <dbReference type="NCBI Taxonomy" id="624315"/>
    <lineage>
        <taxon>Bacteria</taxon>
        <taxon>Bacillati</taxon>
        <taxon>Actinomycetota</taxon>
        <taxon>Actinomycetes</taxon>
        <taxon>Micromonosporales</taxon>
        <taxon>Micromonosporaceae</taxon>
    </lineage>
</organism>
<name>A0A6F8Z0L1_9ACTN</name>
<evidence type="ECO:0000313" key="2">
    <source>
        <dbReference type="EMBL" id="BCB91856.1"/>
    </source>
</evidence>
<dbReference type="PANTHER" id="PTHR36302">
    <property type="entry name" value="BLR7088 PROTEIN"/>
    <property type="match status" value="1"/>
</dbReference>
<keyword evidence="3" id="KW-1185">Reference proteome</keyword>
<dbReference type="Gene3D" id="2.60.40.1890">
    <property type="entry name" value="PCu(A)C copper chaperone"/>
    <property type="match status" value="1"/>
</dbReference>
<dbReference type="PANTHER" id="PTHR36302:SF1">
    <property type="entry name" value="COPPER CHAPERONE PCU(A)C"/>
    <property type="match status" value="1"/>
</dbReference>
<keyword evidence="1" id="KW-0732">Signal</keyword>
<accession>A0A6F8Z0L1</accession>
<dbReference type="RefSeq" id="WP_173165319.1">
    <property type="nucleotide sequence ID" value="NZ_AP022871.1"/>
</dbReference>
<sequence length="195" mass="19508">MTVTKAARGNQRRVCAYGVLVAAVLLLGACGGDTEPQAAGASTPASPAPASAAARQPLAAKDMWVKTAASGMSAAYGTLLNTTGADVTVVKATSTVSPTVELHEVATVDGKMVMRPKDGGFTIPAGGSHELKPGGDHLMLMDVRTPVTAGTEVTITLTFADGATMEFAALGKDFAGGNESYEPGTHGMSPSASAG</sequence>
<dbReference type="InterPro" id="IPR036182">
    <property type="entry name" value="PCuAC_sf"/>
</dbReference>
<dbReference type="InterPro" id="IPR058248">
    <property type="entry name" value="Lxx211020-like"/>
</dbReference>
<feature type="chain" id="PRO_5039081950" description="Lipoprotein" evidence="1">
    <location>
        <begin position="32"/>
        <end position="195"/>
    </location>
</feature>
<dbReference type="Pfam" id="PF04314">
    <property type="entry name" value="PCuAC"/>
    <property type="match status" value="1"/>
</dbReference>
<evidence type="ECO:0008006" key="4">
    <source>
        <dbReference type="Google" id="ProtNLM"/>
    </source>
</evidence>
<reference evidence="2 3" key="1">
    <citation type="submission" date="2020-03" db="EMBL/GenBank/DDBJ databases">
        <title>Whole genome shotgun sequence of Phytohabitans suffuscus NBRC 105367.</title>
        <authorList>
            <person name="Komaki H."/>
            <person name="Tamura T."/>
        </authorList>
    </citation>
    <scope>NUCLEOTIDE SEQUENCE [LARGE SCALE GENOMIC DNA]</scope>
    <source>
        <strain evidence="2 3">NBRC 105367</strain>
    </source>
</reference>
<gene>
    <name evidence="2" type="ORF">Psuf_091690</name>
</gene>
<dbReference type="AlphaFoldDB" id="A0A6F8Z0L1"/>
<proteinExistence type="predicted"/>
<dbReference type="InterPro" id="IPR007410">
    <property type="entry name" value="LpqE-like"/>
</dbReference>
<dbReference type="Proteomes" id="UP000503011">
    <property type="component" value="Chromosome"/>
</dbReference>
<dbReference type="KEGG" id="psuu:Psuf_091690"/>
<evidence type="ECO:0000256" key="1">
    <source>
        <dbReference type="SAM" id="SignalP"/>
    </source>
</evidence>
<evidence type="ECO:0000313" key="3">
    <source>
        <dbReference type="Proteomes" id="UP000503011"/>
    </source>
</evidence>
<protein>
    <recommendedName>
        <fullName evidence="4">Lipoprotein</fullName>
    </recommendedName>
</protein>